<keyword evidence="9" id="KW-1185">Reference proteome</keyword>
<evidence type="ECO:0000256" key="4">
    <source>
        <dbReference type="ARBA" id="ARBA00022807"/>
    </source>
</evidence>
<feature type="compositionally biased region" description="Basic and acidic residues" evidence="6">
    <location>
        <begin position="111"/>
        <end position="121"/>
    </location>
</feature>
<dbReference type="SUPFAM" id="SSF54001">
    <property type="entry name" value="Cysteine proteinases"/>
    <property type="match status" value="1"/>
</dbReference>
<dbReference type="PANTHER" id="PTHR10183">
    <property type="entry name" value="CALPAIN"/>
    <property type="match status" value="1"/>
</dbReference>
<dbReference type="InterPro" id="IPR022684">
    <property type="entry name" value="Calpain_cysteine_protease"/>
</dbReference>
<reference evidence="8 9" key="1">
    <citation type="submission" date="2020-08" db="EMBL/GenBank/DDBJ databases">
        <title>A Genomic Blueprint of the Chicken Gut Microbiome.</title>
        <authorList>
            <person name="Gilroy R."/>
            <person name="Ravi A."/>
            <person name="Getino M."/>
            <person name="Pursley I."/>
            <person name="Horton D.L."/>
            <person name="Alikhan N.-F."/>
            <person name="Baker D."/>
            <person name="Gharbi K."/>
            <person name="Hall N."/>
            <person name="Watson M."/>
            <person name="Adriaenssens E.M."/>
            <person name="Foster-Nyarko E."/>
            <person name="Jarju S."/>
            <person name="Secka A."/>
            <person name="Antonio M."/>
            <person name="Oren A."/>
            <person name="Chaudhuri R."/>
            <person name="La Ragione R.M."/>
            <person name="Hildebrand F."/>
            <person name="Pallen M.J."/>
        </authorList>
    </citation>
    <scope>NUCLEOTIDE SEQUENCE [LARGE SCALE GENOMIC DNA]</scope>
    <source>
        <strain evidence="8 9">Sa2CUA9</strain>
    </source>
</reference>
<dbReference type="EMBL" id="JACSQF010000012">
    <property type="protein sequence ID" value="MBD7981576.1"/>
    <property type="molecule type" value="Genomic_DNA"/>
</dbReference>
<dbReference type="PROSITE" id="PS50203">
    <property type="entry name" value="CALPAIN_CAT"/>
    <property type="match status" value="1"/>
</dbReference>
<proteinExistence type="inferred from homology"/>
<evidence type="ECO:0000256" key="1">
    <source>
        <dbReference type="ARBA" id="ARBA00007623"/>
    </source>
</evidence>
<evidence type="ECO:0000256" key="3">
    <source>
        <dbReference type="ARBA" id="ARBA00022801"/>
    </source>
</evidence>
<feature type="active site" evidence="5">
    <location>
        <position position="158"/>
    </location>
</feature>
<feature type="region of interest" description="Disordered" evidence="6">
    <location>
        <begin position="81"/>
        <end position="139"/>
    </location>
</feature>
<keyword evidence="4 5" id="KW-0788">Thiol protease</keyword>
<dbReference type="PROSITE" id="PS00139">
    <property type="entry name" value="THIOL_PROTEASE_CYS"/>
    <property type="match status" value="1"/>
</dbReference>
<organism evidence="8 9">
    <name type="scientific">Oerskovia merdavium</name>
    <dbReference type="NCBI Taxonomy" id="2762227"/>
    <lineage>
        <taxon>Bacteria</taxon>
        <taxon>Bacillati</taxon>
        <taxon>Actinomycetota</taxon>
        <taxon>Actinomycetes</taxon>
        <taxon>Micrococcales</taxon>
        <taxon>Cellulomonadaceae</taxon>
        <taxon>Oerskovia</taxon>
    </lineage>
</organism>
<dbReference type="InterPro" id="IPR001300">
    <property type="entry name" value="Peptidase_C2_calpain_cat"/>
</dbReference>
<comment type="caution">
    <text evidence="8">The sequence shown here is derived from an EMBL/GenBank/DDBJ whole genome shotgun (WGS) entry which is preliminary data.</text>
</comment>
<evidence type="ECO:0000313" key="9">
    <source>
        <dbReference type="Proteomes" id="UP000655570"/>
    </source>
</evidence>
<keyword evidence="3 5" id="KW-0378">Hydrolase</keyword>
<comment type="similarity">
    <text evidence="1">Belongs to the peptidase C2 family.</text>
</comment>
<dbReference type="Pfam" id="PF00648">
    <property type="entry name" value="Peptidase_C2"/>
    <property type="match status" value="1"/>
</dbReference>
<evidence type="ECO:0000256" key="5">
    <source>
        <dbReference type="PROSITE-ProRule" id="PRU00239"/>
    </source>
</evidence>
<feature type="active site" evidence="5">
    <location>
        <position position="302"/>
    </location>
</feature>
<evidence type="ECO:0000259" key="7">
    <source>
        <dbReference type="PROSITE" id="PS50203"/>
    </source>
</evidence>
<feature type="active site" evidence="5">
    <location>
        <position position="322"/>
    </location>
</feature>
<keyword evidence="2 5" id="KW-0645">Protease</keyword>
<evidence type="ECO:0000313" key="8">
    <source>
        <dbReference type="EMBL" id="MBD7981576.1"/>
    </source>
</evidence>
<feature type="compositionally biased region" description="Gly residues" evidence="6">
    <location>
        <begin position="91"/>
        <end position="110"/>
    </location>
</feature>
<sequence>MRTMFGADVEALAGLGSSFVESAETLETARRQVDGIVASAGWVGPDAEEFRQDWSRRLAPALASCLGALRDNAEVLRRNAEDQARTSAADGGAGPGLDRGGRPGAGGGGDRSGDGGKDRPGNPDLSGHGPWVDVPPTIPLDDAALDPNMINQQGLGDCWLLAGLGAVARDDPQFIRDHMRLNADGTWTVTMYKDGDPVEITVEPEVAQDGVMDPSGNPSWASIYEKAAAEYWGGSYDDIDGGYSSDAFAAITGATPSKTGEGNLSDLKDRLADGPVALGTEDEPSWWPFGDEVDDSRVVPNHAYIVDKVEERDGELKVHVINPWGPGAHLQNDGSDKVGDMWLTEKQYKENFDTVYAVPSTR</sequence>
<gene>
    <name evidence="8" type="ORF">H9641_12720</name>
</gene>
<dbReference type="RefSeq" id="WP_191804319.1">
    <property type="nucleotide sequence ID" value="NZ_JACSQF010000012.1"/>
</dbReference>
<evidence type="ECO:0000256" key="2">
    <source>
        <dbReference type="ARBA" id="ARBA00022670"/>
    </source>
</evidence>
<protein>
    <recommendedName>
        <fullName evidence="7">Calpain catalytic domain-containing protein</fullName>
    </recommendedName>
</protein>
<name>A0ABR8U0L9_9CELL</name>
<dbReference type="InterPro" id="IPR000169">
    <property type="entry name" value="Pept_cys_AS"/>
</dbReference>
<dbReference type="PANTHER" id="PTHR10183:SF379">
    <property type="entry name" value="CALPAIN-5"/>
    <property type="match status" value="1"/>
</dbReference>
<dbReference type="Proteomes" id="UP000655570">
    <property type="component" value="Unassembled WGS sequence"/>
</dbReference>
<feature type="domain" description="Calpain catalytic" evidence="7">
    <location>
        <begin position="150"/>
        <end position="342"/>
    </location>
</feature>
<dbReference type="InterPro" id="IPR038765">
    <property type="entry name" value="Papain-like_cys_pep_sf"/>
</dbReference>
<accession>A0ABR8U0L9</accession>
<evidence type="ECO:0000256" key="6">
    <source>
        <dbReference type="SAM" id="MobiDB-lite"/>
    </source>
</evidence>